<dbReference type="InterPro" id="IPR050833">
    <property type="entry name" value="Poly_Biosynth_Transport"/>
</dbReference>
<evidence type="ECO:0000256" key="6">
    <source>
        <dbReference type="ARBA" id="ARBA00023136"/>
    </source>
</evidence>
<keyword evidence="3" id="KW-1003">Cell membrane</keyword>
<feature type="transmembrane region" description="Helical" evidence="7">
    <location>
        <begin position="338"/>
        <end position="363"/>
    </location>
</feature>
<proteinExistence type="inferred from homology"/>
<dbReference type="OrthoDB" id="7605542at2"/>
<accession>A0A239ECB5</accession>
<keyword evidence="4 7" id="KW-0812">Transmembrane</keyword>
<feature type="transmembrane region" description="Helical" evidence="7">
    <location>
        <begin position="307"/>
        <end position="326"/>
    </location>
</feature>
<feature type="transmembrane region" description="Helical" evidence="7">
    <location>
        <begin position="99"/>
        <end position="120"/>
    </location>
</feature>
<comment type="similarity">
    <text evidence="2">Belongs to the polysaccharide synthase family.</text>
</comment>
<feature type="transmembrane region" description="Helical" evidence="7">
    <location>
        <begin position="159"/>
        <end position="180"/>
    </location>
</feature>
<comment type="subcellular location">
    <subcellularLocation>
        <location evidence="1">Cell membrane</location>
        <topology evidence="1">Multi-pass membrane protein</topology>
    </subcellularLocation>
</comment>
<evidence type="ECO:0000256" key="1">
    <source>
        <dbReference type="ARBA" id="ARBA00004651"/>
    </source>
</evidence>
<sequence length="453" mass="48921">MNEAAIAPAASRWRMIAAKAKAPATLVAGTVVILNIIRIVSSMVLTRMLDVEVFGVVGILTSITIIFGMISDLGFAAYVIRSAEGTDKRFLDEIWTLRLMRSAGLAVLLAVLAWPISAYIGEPDLAPALAVFGMSFLLEGITSMATATSIRNGQVGRISLFDISAAVIQTALTIFIAYFLRSYWAIIYATLLGNVVKIVLSYAMFSGSRRHWHFSRARAAELWRFARYITGSSILTMIISQSDKIALSRFLPLDLFGLYMIAVTLAQGPLAFAAPYANRVLFPAYARIAREEPAALRERFYSWRRRISALFALAAGGLVTSAPLAIELLYDPRYRGASVYLQLLAIGAIPALNTQAANAVLIAAGRMWTTMASNIVRLCWLIGGGTLGYLGFGPIGLIAAVGTVEVAAQLYYWFALGRNGLLNVKEELLLLAAALLGALLGEGVTAVGLLFIH</sequence>
<dbReference type="GO" id="GO:0005886">
    <property type="term" value="C:plasma membrane"/>
    <property type="evidence" value="ECO:0007669"/>
    <property type="project" value="UniProtKB-SubCell"/>
</dbReference>
<keyword evidence="9" id="KW-1185">Reference proteome</keyword>
<dbReference type="Proteomes" id="UP000198281">
    <property type="component" value="Unassembled WGS sequence"/>
</dbReference>
<evidence type="ECO:0000256" key="3">
    <source>
        <dbReference type="ARBA" id="ARBA00022475"/>
    </source>
</evidence>
<gene>
    <name evidence="8" type="ORF">SAMN06295912_10671</name>
</gene>
<evidence type="ECO:0000256" key="4">
    <source>
        <dbReference type="ARBA" id="ARBA00022692"/>
    </source>
</evidence>
<feature type="transmembrane region" description="Helical" evidence="7">
    <location>
        <begin position="375"/>
        <end position="392"/>
    </location>
</feature>
<evidence type="ECO:0000256" key="7">
    <source>
        <dbReference type="SAM" id="Phobius"/>
    </source>
</evidence>
<dbReference type="PANTHER" id="PTHR30250:SF10">
    <property type="entry name" value="LIPOPOLYSACCHARIDE BIOSYNTHESIS PROTEIN WZXC"/>
    <property type="match status" value="1"/>
</dbReference>
<dbReference type="EMBL" id="FZOS01000006">
    <property type="protein sequence ID" value="SNS42410.1"/>
    <property type="molecule type" value="Genomic_DNA"/>
</dbReference>
<name>A0A239ECB5_9SPHN</name>
<feature type="transmembrane region" description="Helical" evidence="7">
    <location>
        <begin position="255"/>
        <end position="277"/>
    </location>
</feature>
<evidence type="ECO:0000313" key="9">
    <source>
        <dbReference type="Proteomes" id="UP000198281"/>
    </source>
</evidence>
<evidence type="ECO:0000256" key="2">
    <source>
        <dbReference type="ARBA" id="ARBA00007430"/>
    </source>
</evidence>
<dbReference type="Pfam" id="PF13440">
    <property type="entry name" value="Polysacc_synt_3"/>
    <property type="match status" value="1"/>
</dbReference>
<dbReference type="RefSeq" id="WP_089219013.1">
    <property type="nucleotide sequence ID" value="NZ_FZOS01000006.1"/>
</dbReference>
<feature type="transmembrane region" description="Helical" evidence="7">
    <location>
        <begin position="186"/>
        <end position="205"/>
    </location>
</feature>
<feature type="transmembrane region" description="Helical" evidence="7">
    <location>
        <begin position="22"/>
        <end position="41"/>
    </location>
</feature>
<protein>
    <submittedName>
        <fullName evidence="8">Membrane protein involved in the export of O-antigen and teichoic acid</fullName>
    </submittedName>
</protein>
<feature type="transmembrane region" description="Helical" evidence="7">
    <location>
        <begin position="126"/>
        <end position="147"/>
    </location>
</feature>
<keyword evidence="5 7" id="KW-1133">Transmembrane helix</keyword>
<feature type="transmembrane region" description="Helical" evidence="7">
    <location>
        <begin position="225"/>
        <end position="243"/>
    </location>
</feature>
<evidence type="ECO:0000256" key="5">
    <source>
        <dbReference type="ARBA" id="ARBA00022989"/>
    </source>
</evidence>
<feature type="transmembrane region" description="Helical" evidence="7">
    <location>
        <begin position="428"/>
        <end position="452"/>
    </location>
</feature>
<reference evidence="9" key="1">
    <citation type="submission" date="2017-06" db="EMBL/GenBank/DDBJ databases">
        <authorList>
            <person name="Varghese N."/>
            <person name="Submissions S."/>
        </authorList>
    </citation>
    <scope>NUCLEOTIDE SEQUENCE [LARGE SCALE GENOMIC DNA]</scope>
    <source>
        <strain evidence="9">LNB2</strain>
    </source>
</reference>
<keyword evidence="6 7" id="KW-0472">Membrane</keyword>
<feature type="transmembrane region" description="Helical" evidence="7">
    <location>
        <begin position="53"/>
        <end position="79"/>
    </location>
</feature>
<dbReference type="PANTHER" id="PTHR30250">
    <property type="entry name" value="PST FAMILY PREDICTED COLANIC ACID TRANSPORTER"/>
    <property type="match status" value="1"/>
</dbReference>
<dbReference type="AlphaFoldDB" id="A0A239ECB5"/>
<evidence type="ECO:0000313" key="8">
    <source>
        <dbReference type="EMBL" id="SNS42410.1"/>
    </source>
</evidence>
<organism evidence="8 9">
    <name type="scientific">Edaphosphingomonas laterariae</name>
    <dbReference type="NCBI Taxonomy" id="861865"/>
    <lineage>
        <taxon>Bacteria</taxon>
        <taxon>Pseudomonadati</taxon>
        <taxon>Pseudomonadota</taxon>
        <taxon>Alphaproteobacteria</taxon>
        <taxon>Sphingomonadales</taxon>
        <taxon>Rhizorhabdaceae</taxon>
        <taxon>Edaphosphingomonas</taxon>
    </lineage>
</organism>